<feature type="compositionally biased region" description="Polar residues" evidence="1">
    <location>
        <begin position="1"/>
        <end position="18"/>
    </location>
</feature>
<feature type="transmembrane region" description="Helical" evidence="2">
    <location>
        <begin position="236"/>
        <end position="255"/>
    </location>
</feature>
<keyword evidence="2" id="KW-0812">Transmembrane</keyword>
<feature type="region of interest" description="Disordered" evidence="1">
    <location>
        <begin position="1"/>
        <end position="25"/>
    </location>
</feature>
<dbReference type="EMBL" id="CP144745">
    <property type="protein sequence ID" value="WVZ49954.1"/>
    <property type="molecule type" value="Genomic_DNA"/>
</dbReference>
<sequence>MVASSMSKIAMKKNSTSRNRGKKEEPYEQLKTLWMNTSDALIHQGAETEKVIYNEHLIGFYVQILAANIHPFFHYCVELKRRQAKLMGTFVELIFYFLDVRRWPSLMLGAPNGGDLHLWWAAFSSRQRAEQACPLEPIRHTIIHNMQLALPHHGLHDSHCGKIVGHIVAAASCRVKDACHEELHHRGALFHDRCVASPVADACCLIFFSCSLALTRLFAAISCAQEINKARMSTASALAALLQLLLLFFSTSLSMERRSFSMSLMHIS</sequence>
<protein>
    <submittedName>
        <fullName evidence="3">Uncharacterized protein</fullName>
    </submittedName>
</protein>
<proteinExistence type="predicted"/>
<accession>A0AAQ3PP12</accession>
<evidence type="ECO:0000313" key="4">
    <source>
        <dbReference type="Proteomes" id="UP001341281"/>
    </source>
</evidence>
<evidence type="ECO:0000256" key="2">
    <source>
        <dbReference type="SAM" id="Phobius"/>
    </source>
</evidence>
<dbReference type="AlphaFoldDB" id="A0AAQ3PP12"/>
<organism evidence="3 4">
    <name type="scientific">Paspalum notatum var. saurae</name>
    <dbReference type="NCBI Taxonomy" id="547442"/>
    <lineage>
        <taxon>Eukaryota</taxon>
        <taxon>Viridiplantae</taxon>
        <taxon>Streptophyta</taxon>
        <taxon>Embryophyta</taxon>
        <taxon>Tracheophyta</taxon>
        <taxon>Spermatophyta</taxon>
        <taxon>Magnoliopsida</taxon>
        <taxon>Liliopsida</taxon>
        <taxon>Poales</taxon>
        <taxon>Poaceae</taxon>
        <taxon>PACMAD clade</taxon>
        <taxon>Panicoideae</taxon>
        <taxon>Andropogonodae</taxon>
        <taxon>Paspaleae</taxon>
        <taxon>Paspalinae</taxon>
        <taxon>Paspalum</taxon>
    </lineage>
</organism>
<evidence type="ECO:0000256" key="1">
    <source>
        <dbReference type="SAM" id="MobiDB-lite"/>
    </source>
</evidence>
<dbReference type="Proteomes" id="UP001341281">
    <property type="component" value="Chromosome 01"/>
</dbReference>
<reference evidence="3 4" key="1">
    <citation type="submission" date="2024-02" db="EMBL/GenBank/DDBJ databases">
        <title>High-quality chromosome-scale genome assembly of Pensacola bahiagrass (Paspalum notatum Flugge var. saurae).</title>
        <authorList>
            <person name="Vega J.M."/>
            <person name="Podio M."/>
            <person name="Orjuela J."/>
            <person name="Siena L.A."/>
            <person name="Pessino S.C."/>
            <person name="Combes M.C."/>
            <person name="Mariac C."/>
            <person name="Albertini E."/>
            <person name="Pupilli F."/>
            <person name="Ortiz J.P.A."/>
            <person name="Leblanc O."/>
        </authorList>
    </citation>
    <scope>NUCLEOTIDE SEQUENCE [LARGE SCALE GENOMIC DNA]</scope>
    <source>
        <strain evidence="3">R1</strain>
        <tissue evidence="3">Leaf</tissue>
    </source>
</reference>
<keyword evidence="4" id="KW-1185">Reference proteome</keyword>
<name>A0AAQ3PP12_PASNO</name>
<evidence type="ECO:0000313" key="3">
    <source>
        <dbReference type="EMBL" id="WVZ49954.1"/>
    </source>
</evidence>
<feature type="transmembrane region" description="Helical" evidence="2">
    <location>
        <begin position="205"/>
        <end position="224"/>
    </location>
</feature>
<gene>
    <name evidence="3" type="ORF">U9M48_001266</name>
</gene>
<keyword evidence="2" id="KW-1133">Transmembrane helix</keyword>
<keyword evidence="2" id="KW-0472">Membrane</keyword>